<dbReference type="InterPro" id="IPR016918">
    <property type="entry name" value="UCP029394"/>
</dbReference>
<protein>
    <recommendedName>
        <fullName evidence="1">DUF4440 domain-containing protein</fullName>
    </recommendedName>
</protein>
<dbReference type="SUPFAM" id="SSF54427">
    <property type="entry name" value="NTF2-like"/>
    <property type="match status" value="1"/>
</dbReference>
<evidence type="ECO:0000259" key="1">
    <source>
        <dbReference type="Pfam" id="PF14534"/>
    </source>
</evidence>
<evidence type="ECO:0000313" key="2">
    <source>
        <dbReference type="EMBL" id="MBB5081430.1"/>
    </source>
</evidence>
<dbReference type="Gene3D" id="3.10.450.50">
    <property type="match status" value="1"/>
</dbReference>
<feature type="domain" description="DUF4440" evidence="1">
    <location>
        <begin position="13"/>
        <end position="106"/>
    </location>
</feature>
<dbReference type="InterPro" id="IPR027843">
    <property type="entry name" value="DUF4440"/>
</dbReference>
<dbReference type="Proteomes" id="UP000568380">
    <property type="component" value="Unassembled WGS sequence"/>
</dbReference>
<dbReference type="EMBL" id="JACHIN010000010">
    <property type="protein sequence ID" value="MBB5081430.1"/>
    <property type="molecule type" value="Genomic_DNA"/>
</dbReference>
<gene>
    <name evidence="2" type="ORF">HNR40_006925</name>
</gene>
<dbReference type="AlphaFoldDB" id="A0A7W8EHX5"/>
<proteinExistence type="predicted"/>
<dbReference type="InterPro" id="IPR032710">
    <property type="entry name" value="NTF2-like_dom_sf"/>
</dbReference>
<sequence length="123" mass="14166">MTAREEVVRHHRVIERWLSGEPGQEFAEFERAHADAFTLTGPDGRTLEREQVMRQVRDLRGAAPGLRIEIRDVRVVAESGPLLVAAYQEWQEGGARRSTVVFRRAGEELRWLHLQETWLNPPA</sequence>
<evidence type="ECO:0000313" key="3">
    <source>
        <dbReference type="Proteomes" id="UP000568380"/>
    </source>
</evidence>
<dbReference type="PIRSF" id="PIRSF029394">
    <property type="entry name" value="UCP029394"/>
    <property type="match status" value="1"/>
</dbReference>
<keyword evidence="3" id="KW-1185">Reference proteome</keyword>
<comment type="caution">
    <text evidence="2">The sequence shown here is derived from an EMBL/GenBank/DDBJ whole genome shotgun (WGS) entry which is preliminary data.</text>
</comment>
<organism evidence="2 3">
    <name type="scientific">Nonomuraea endophytica</name>
    <dbReference type="NCBI Taxonomy" id="714136"/>
    <lineage>
        <taxon>Bacteria</taxon>
        <taxon>Bacillati</taxon>
        <taxon>Actinomycetota</taxon>
        <taxon>Actinomycetes</taxon>
        <taxon>Streptosporangiales</taxon>
        <taxon>Streptosporangiaceae</taxon>
        <taxon>Nonomuraea</taxon>
    </lineage>
</organism>
<name>A0A7W8EHX5_9ACTN</name>
<dbReference type="Pfam" id="PF14534">
    <property type="entry name" value="DUF4440"/>
    <property type="match status" value="1"/>
</dbReference>
<accession>A0A7W8EHX5</accession>
<dbReference type="RefSeq" id="WP_184968778.1">
    <property type="nucleotide sequence ID" value="NZ_JACHIN010000010.1"/>
</dbReference>
<reference evidence="2 3" key="1">
    <citation type="submission" date="2020-08" db="EMBL/GenBank/DDBJ databases">
        <title>Genomic Encyclopedia of Type Strains, Phase IV (KMG-IV): sequencing the most valuable type-strain genomes for metagenomic binning, comparative biology and taxonomic classification.</title>
        <authorList>
            <person name="Goeker M."/>
        </authorList>
    </citation>
    <scope>NUCLEOTIDE SEQUENCE [LARGE SCALE GENOMIC DNA]</scope>
    <source>
        <strain evidence="2 3">DSM 45385</strain>
    </source>
</reference>